<accession>A0A1B1E4Z7</accession>
<evidence type="ECO:0000256" key="2">
    <source>
        <dbReference type="SAM" id="Phobius"/>
    </source>
</evidence>
<dbReference type="Proteomes" id="UP000092716">
    <property type="component" value="Chromosome 12"/>
</dbReference>
<dbReference type="KEGG" id="pcot:PCOAH_00044890"/>
<dbReference type="RefSeq" id="XP_019916773.1">
    <property type="nucleotide sequence ID" value="XM_020061273.1"/>
</dbReference>
<keyword evidence="2" id="KW-0812">Transmembrane</keyword>
<keyword evidence="2" id="KW-1133">Transmembrane helix</keyword>
<dbReference type="OrthoDB" id="381419at2759"/>
<evidence type="ECO:0000256" key="1">
    <source>
        <dbReference type="SAM" id="MobiDB-lite"/>
    </source>
</evidence>
<keyword evidence="2" id="KW-0472">Membrane</keyword>
<feature type="transmembrane region" description="Helical" evidence="2">
    <location>
        <begin position="231"/>
        <end position="251"/>
    </location>
</feature>
<dbReference type="EMBL" id="CP016250">
    <property type="protein sequence ID" value="ANQ10078.1"/>
    <property type="molecule type" value="Genomic_DNA"/>
</dbReference>
<reference evidence="4" key="1">
    <citation type="submission" date="2016-06" db="EMBL/GenBank/DDBJ databases">
        <title>First high quality genome sequence of Plasmodium coatneyi using continuous long reads from single molecule, real-time sequencing.</title>
        <authorList>
            <person name="Chien J.-T."/>
            <person name="Pakala S.B."/>
            <person name="Geraldo J.A."/>
            <person name="Lapp S.A."/>
            <person name="Barnwell J.W."/>
            <person name="Kissinger J.C."/>
            <person name="Galinski M.R."/>
            <person name="Humphrey J.C."/>
        </authorList>
    </citation>
    <scope>NUCLEOTIDE SEQUENCE [LARGE SCALE GENOMIC DNA]</scope>
    <source>
        <strain evidence="4">Hackeri</strain>
    </source>
</reference>
<dbReference type="AlphaFoldDB" id="A0A1B1E4Z7"/>
<dbReference type="VEuPathDB" id="PlasmoDB:PCOAH_00044890"/>
<sequence length="329" mass="36696">MSGSSGKKKLYCSKTKNILDRHKEDLKSKLGDLRNDESLVDDILRAWCCVSDTYPQDLQTGGGCDLLYYVIGSIIHRKLDDKDSFDGIMNAVYTYLGSMLSAGKCKDRESSSGKELFELMEKWSHYTLIPMDMWQEKVESGRMSCGRCSNYLRKIAEVCETVKSHCRGSHSGSTECRGITEEKTQGSPEYLLQLIYNIIPEPPPAESGGPGADNYTAPSPDSTLTDTINNISYGLLGTASLFITFFFYKYISLFPSPRRNSSKGRRRGRGRFVSHNSDTFTENDGSTIGSTLDNSMEYSTDTSTIGPTEYSIPYISQNKLRNNSGKNTQ</sequence>
<proteinExistence type="predicted"/>
<name>A0A1B1E4Z7_9APIC</name>
<protein>
    <submittedName>
        <fullName evidence="3">KIR protein</fullName>
    </submittedName>
</protein>
<feature type="region of interest" description="Disordered" evidence="1">
    <location>
        <begin position="258"/>
        <end position="304"/>
    </location>
</feature>
<keyword evidence="4" id="KW-1185">Reference proteome</keyword>
<evidence type="ECO:0000313" key="4">
    <source>
        <dbReference type="Proteomes" id="UP000092716"/>
    </source>
</evidence>
<organism evidence="3 4">
    <name type="scientific">Plasmodium coatneyi</name>
    <dbReference type="NCBI Taxonomy" id="208452"/>
    <lineage>
        <taxon>Eukaryota</taxon>
        <taxon>Sar</taxon>
        <taxon>Alveolata</taxon>
        <taxon>Apicomplexa</taxon>
        <taxon>Aconoidasida</taxon>
        <taxon>Haemosporida</taxon>
        <taxon>Plasmodiidae</taxon>
        <taxon>Plasmodium</taxon>
    </lineage>
</organism>
<feature type="compositionally biased region" description="Polar residues" evidence="1">
    <location>
        <begin position="274"/>
        <end position="304"/>
    </location>
</feature>
<dbReference type="GeneID" id="30911220"/>
<feature type="compositionally biased region" description="Basic residues" evidence="1">
    <location>
        <begin position="260"/>
        <end position="272"/>
    </location>
</feature>
<gene>
    <name evidence="3" type="ORF">PCOAH_00044890</name>
</gene>
<evidence type="ECO:0000313" key="3">
    <source>
        <dbReference type="EMBL" id="ANQ10078.1"/>
    </source>
</evidence>